<evidence type="ECO:0000313" key="2">
    <source>
        <dbReference type="Proteomes" id="UP000277580"/>
    </source>
</evidence>
<gene>
    <name evidence="1" type="ORF">P167DRAFT_576038</name>
</gene>
<keyword evidence="2" id="KW-1185">Reference proteome</keyword>
<organism evidence="1 2">
    <name type="scientific">Morchella conica CCBAS932</name>
    <dbReference type="NCBI Taxonomy" id="1392247"/>
    <lineage>
        <taxon>Eukaryota</taxon>
        <taxon>Fungi</taxon>
        <taxon>Dikarya</taxon>
        <taxon>Ascomycota</taxon>
        <taxon>Pezizomycotina</taxon>
        <taxon>Pezizomycetes</taxon>
        <taxon>Pezizales</taxon>
        <taxon>Morchellaceae</taxon>
        <taxon>Morchella</taxon>
    </lineage>
</organism>
<dbReference type="Proteomes" id="UP000277580">
    <property type="component" value="Unassembled WGS sequence"/>
</dbReference>
<reference evidence="1 2" key="1">
    <citation type="journal article" date="2018" name="Nat. Ecol. Evol.">
        <title>Pezizomycetes genomes reveal the molecular basis of ectomycorrhizal truffle lifestyle.</title>
        <authorList>
            <person name="Murat C."/>
            <person name="Payen T."/>
            <person name="Noel B."/>
            <person name="Kuo A."/>
            <person name="Morin E."/>
            <person name="Chen J."/>
            <person name="Kohler A."/>
            <person name="Krizsan K."/>
            <person name="Balestrini R."/>
            <person name="Da Silva C."/>
            <person name="Montanini B."/>
            <person name="Hainaut M."/>
            <person name="Levati E."/>
            <person name="Barry K.W."/>
            <person name="Belfiori B."/>
            <person name="Cichocki N."/>
            <person name="Clum A."/>
            <person name="Dockter R.B."/>
            <person name="Fauchery L."/>
            <person name="Guy J."/>
            <person name="Iotti M."/>
            <person name="Le Tacon F."/>
            <person name="Lindquist E.A."/>
            <person name="Lipzen A."/>
            <person name="Malagnac F."/>
            <person name="Mello A."/>
            <person name="Molinier V."/>
            <person name="Miyauchi S."/>
            <person name="Poulain J."/>
            <person name="Riccioni C."/>
            <person name="Rubini A."/>
            <person name="Sitrit Y."/>
            <person name="Splivallo R."/>
            <person name="Traeger S."/>
            <person name="Wang M."/>
            <person name="Zifcakova L."/>
            <person name="Wipf D."/>
            <person name="Zambonelli A."/>
            <person name="Paolocci F."/>
            <person name="Nowrousian M."/>
            <person name="Ottonello S."/>
            <person name="Baldrian P."/>
            <person name="Spatafora J.W."/>
            <person name="Henrissat B."/>
            <person name="Nagy L.G."/>
            <person name="Aury J.M."/>
            <person name="Wincker P."/>
            <person name="Grigoriev I.V."/>
            <person name="Bonfante P."/>
            <person name="Martin F.M."/>
        </authorList>
    </citation>
    <scope>NUCLEOTIDE SEQUENCE [LARGE SCALE GENOMIC DNA]</scope>
    <source>
        <strain evidence="1 2">CCBAS932</strain>
    </source>
</reference>
<proteinExistence type="predicted"/>
<dbReference type="InParanoid" id="A0A3N4KY73"/>
<accession>A0A3N4KY73</accession>
<protein>
    <submittedName>
        <fullName evidence="1">Uncharacterized protein</fullName>
    </submittedName>
</protein>
<dbReference type="EMBL" id="ML119141">
    <property type="protein sequence ID" value="RPB10715.1"/>
    <property type="molecule type" value="Genomic_DNA"/>
</dbReference>
<sequence>MTEPDLLSYYTSVQADVVEMKQDFRTMKKDFFRHVRVLNGLDLEINTGLREITAAVKNCALKTSLDRASKADVSTDLGPEAQSCIYKWIQLTESLFNHVDEAAAAVREVKSLLDHALKACKDSIHQGSGGGNL</sequence>
<name>A0A3N4KY73_9PEZI</name>
<dbReference type="AlphaFoldDB" id="A0A3N4KY73"/>
<evidence type="ECO:0000313" key="1">
    <source>
        <dbReference type="EMBL" id="RPB10715.1"/>
    </source>
</evidence>